<dbReference type="InterPro" id="IPR008551">
    <property type="entry name" value="TANGO2"/>
</dbReference>
<gene>
    <name evidence="1" type="ORF">PRZ01_07450</name>
</gene>
<accession>A0ABT5KQ35</accession>
<dbReference type="PANTHER" id="PTHR17985:SF8">
    <property type="entry name" value="TRANSPORT AND GOLGI ORGANIZATION PROTEIN 2 HOMOLOG"/>
    <property type="match status" value="1"/>
</dbReference>
<dbReference type="Pfam" id="PF05742">
    <property type="entry name" value="TANGO2"/>
    <property type="match status" value="1"/>
</dbReference>
<comment type="caution">
    <text evidence="1">The sequence shown here is derived from an EMBL/GenBank/DDBJ whole genome shotgun (WGS) entry which is preliminary data.</text>
</comment>
<keyword evidence="2" id="KW-1185">Reference proteome</keyword>
<evidence type="ECO:0000313" key="2">
    <source>
        <dbReference type="Proteomes" id="UP001219862"/>
    </source>
</evidence>
<dbReference type="PANTHER" id="PTHR17985">
    <property type="entry name" value="SER/THR-RICH PROTEIN T10 IN DGCR REGION"/>
    <property type="match status" value="1"/>
</dbReference>
<protein>
    <submittedName>
        <fullName evidence="1">NRDE family protein</fullName>
    </submittedName>
</protein>
<name>A0ABT5KQ35_9BURK</name>
<dbReference type="RefSeq" id="WP_273596139.1">
    <property type="nucleotide sequence ID" value="NZ_JAQQXS010000005.1"/>
</dbReference>
<sequence>MCLIAWNWQPGSATPLTLIANRDEFYARPTAPLHRWGDAALLAGRDLQAGGTWLGMAVHEGRGRVAALTNHRAPRLLDAQARSRGELVSEFLQGQASAADFLAALAARATRYNPFNLLLFDGVQLLGFEGRQSRIVTLQAGLGAVSNADFNTPWPKLRKLRQALADVSGDAPGEVDNLLALLRDADQAADGDLPATGVPIEIERALSAIFIATPGYGTRSSAVLRLRAHAFEFVEQGFGERGEPTDVTRYVGVLTALTAKASDR</sequence>
<proteinExistence type="predicted"/>
<organism evidence="1 2">
    <name type="scientific">Roseateles koreensis</name>
    <dbReference type="NCBI Taxonomy" id="2987526"/>
    <lineage>
        <taxon>Bacteria</taxon>
        <taxon>Pseudomonadati</taxon>
        <taxon>Pseudomonadota</taxon>
        <taxon>Betaproteobacteria</taxon>
        <taxon>Burkholderiales</taxon>
        <taxon>Sphaerotilaceae</taxon>
        <taxon>Roseateles</taxon>
    </lineage>
</organism>
<dbReference type="Proteomes" id="UP001219862">
    <property type="component" value="Unassembled WGS sequence"/>
</dbReference>
<evidence type="ECO:0000313" key="1">
    <source>
        <dbReference type="EMBL" id="MDC8785024.1"/>
    </source>
</evidence>
<reference evidence="1 2" key="1">
    <citation type="submission" date="2022-10" db="EMBL/GenBank/DDBJ databases">
        <title>paucibacter sp. hw8 Genome sequencing.</title>
        <authorList>
            <person name="Park S."/>
        </authorList>
    </citation>
    <scope>NUCLEOTIDE SEQUENCE [LARGE SCALE GENOMIC DNA]</scope>
    <source>
        <strain evidence="2">hw8</strain>
    </source>
</reference>
<dbReference type="EMBL" id="JAQQXS010000005">
    <property type="protein sequence ID" value="MDC8785024.1"/>
    <property type="molecule type" value="Genomic_DNA"/>
</dbReference>